<dbReference type="InterPro" id="IPR001505">
    <property type="entry name" value="Copper_CuA"/>
</dbReference>
<keyword evidence="11 12" id="KW-0472">Membrane</keyword>
<protein>
    <recommendedName>
        <fullName evidence="3">cytochrome-c oxidase</fullName>
        <ecNumber evidence="3">7.1.1.9</ecNumber>
    </recommendedName>
</protein>
<keyword evidence="6" id="KW-0479">Metal-binding</keyword>
<dbReference type="Gene3D" id="2.60.40.420">
    <property type="entry name" value="Cupredoxins - blue copper proteins"/>
    <property type="match status" value="1"/>
</dbReference>
<evidence type="ECO:0000313" key="14">
    <source>
        <dbReference type="EMBL" id="AAR38473.1"/>
    </source>
</evidence>
<dbReference type="PROSITE" id="PS50857">
    <property type="entry name" value="COX2_CUA"/>
    <property type="match status" value="1"/>
</dbReference>
<dbReference type="GO" id="GO:0016020">
    <property type="term" value="C:membrane"/>
    <property type="evidence" value="ECO:0007669"/>
    <property type="project" value="UniProtKB-SubCell"/>
</dbReference>
<organism evidence="14">
    <name type="scientific">uncultured marine bacterium 582</name>
    <dbReference type="NCBI Taxonomy" id="257402"/>
    <lineage>
        <taxon>Bacteria</taxon>
        <taxon>environmental samples</taxon>
    </lineage>
</organism>
<evidence type="ECO:0000256" key="4">
    <source>
        <dbReference type="ARBA" id="ARBA00022448"/>
    </source>
</evidence>
<name>Q6SEU9_9BACT</name>
<keyword evidence="9 12" id="KW-1133">Transmembrane helix</keyword>
<keyword evidence="10" id="KW-0186">Copper</keyword>
<dbReference type="InterPro" id="IPR002429">
    <property type="entry name" value="CcO_II-like_C"/>
</dbReference>
<dbReference type="GO" id="GO:0004129">
    <property type="term" value="F:cytochrome-c oxidase activity"/>
    <property type="evidence" value="ECO:0007669"/>
    <property type="project" value="UniProtKB-EC"/>
</dbReference>
<accession>Q6SEU9</accession>
<dbReference type="AlphaFoldDB" id="Q6SEU9"/>
<dbReference type="GO" id="GO:0005507">
    <property type="term" value="F:copper ion binding"/>
    <property type="evidence" value="ECO:0007669"/>
    <property type="project" value="InterPro"/>
</dbReference>
<evidence type="ECO:0000256" key="7">
    <source>
        <dbReference type="ARBA" id="ARBA00022967"/>
    </source>
</evidence>
<evidence type="ECO:0000256" key="1">
    <source>
        <dbReference type="ARBA" id="ARBA00004141"/>
    </source>
</evidence>
<reference evidence="14" key="2">
    <citation type="submission" date="2003-12" db="EMBL/GenBank/DDBJ databases">
        <title>Monterey Bay Coastal Ocean Microbial Observatory environmental clone sequencing.</title>
        <authorList>
            <person name="DeLong E.F."/>
        </authorList>
    </citation>
    <scope>NUCLEOTIDE SEQUENCE</scope>
</reference>
<dbReference type="GO" id="GO:0042773">
    <property type="term" value="P:ATP synthesis coupled electron transport"/>
    <property type="evidence" value="ECO:0007669"/>
    <property type="project" value="TreeGrafter"/>
</dbReference>
<keyword evidence="4" id="KW-0813">Transport</keyword>
<dbReference type="InterPro" id="IPR045187">
    <property type="entry name" value="CcO_II"/>
</dbReference>
<comment type="subcellular location">
    <subcellularLocation>
        <location evidence="1">Membrane</location>
        <topology evidence="1">Multi-pass membrane protein</topology>
    </subcellularLocation>
</comment>
<evidence type="ECO:0000256" key="11">
    <source>
        <dbReference type="ARBA" id="ARBA00023136"/>
    </source>
</evidence>
<evidence type="ECO:0000256" key="10">
    <source>
        <dbReference type="ARBA" id="ARBA00023008"/>
    </source>
</evidence>
<evidence type="ECO:0000256" key="3">
    <source>
        <dbReference type="ARBA" id="ARBA00012949"/>
    </source>
</evidence>
<dbReference type="PROSITE" id="PS00078">
    <property type="entry name" value="COX2"/>
    <property type="match status" value="1"/>
</dbReference>
<feature type="transmembrane region" description="Helical" evidence="12">
    <location>
        <begin position="74"/>
        <end position="98"/>
    </location>
</feature>
<keyword evidence="7" id="KW-1278">Translocase</keyword>
<dbReference type="InterPro" id="IPR008972">
    <property type="entry name" value="Cupredoxin"/>
</dbReference>
<dbReference type="PANTHER" id="PTHR22888:SF9">
    <property type="entry name" value="CYTOCHROME C OXIDASE SUBUNIT 2"/>
    <property type="match status" value="1"/>
</dbReference>
<evidence type="ECO:0000256" key="5">
    <source>
        <dbReference type="ARBA" id="ARBA00022692"/>
    </source>
</evidence>
<comment type="similarity">
    <text evidence="2">Belongs to the cytochrome c oxidase subunit 2 family.</text>
</comment>
<evidence type="ECO:0000256" key="12">
    <source>
        <dbReference type="SAM" id="Phobius"/>
    </source>
</evidence>
<dbReference type="SUPFAM" id="SSF81464">
    <property type="entry name" value="Cytochrome c oxidase subunit II-like, transmembrane region"/>
    <property type="match status" value="1"/>
</dbReference>
<dbReference type="Pfam" id="PF00116">
    <property type="entry name" value="COX2"/>
    <property type="match status" value="1"/>
</dbReference>
<evidence type="ECO:0000259" key="13">
    <source>
        <dbReference type="PROSITE" id="PS50857"/>
    </source>
</evidence>
<dbReference type="PANTHER" id="PTHR22888">
    <property type="entry name" value="CYTOCHROME C OXIDASE, SUBUNIT II"/>
    <property type="match status" value="1"/>
</dbReference>
<dbReference type="EC" id="7.1.1.9" evidence="3"/>
<keyword evidence="5 12" id="KW-0812">Transmembrane</keyword>
<evidence type="ECO:0000256" key="8">
    <source>
        <dbReference type="ARBA" id="ARBA00022982"/>
    </source>
</evidence>
<dbReference type="InterPro" id="IPR036257">
    <property type="entry name" value="Cyt_c_oxidase_su2_TM_sf"/>
</dbReference>
<gene>
    <name evidence="14" type="ORF">MBMO_EBAC080-L028H02.142</name>
</gene>
<proteinExistence type="inferred from homology"/>
<dbReference type="CDD" id="cd13919">
    <property type="entry name" value="CuRO_HCO_II_like_5"/>
    <property type="match status" value="1"/>
</dbReference>
<dbReference type="EMBL" id="AY458649">
    <property type="protein sequence ID" value="AAR38473.1"/>
    <property type="molecule type" value="Genomic_DNA"/>
</dbReference>
<feature type="transmembrane region" description="Helical" evidence="12">
    <location>
        <begin position="32"/>
        <end position="53"/>
    </location>
</feature>
<reference evidence="14" key="1">
    <citation type="submission" date="2003-11" db="EMBL/GenBank/DDBJ databases">
        <authorList>
            <person name="Heidelberg J.F."/>
            <person name="Eisen J.A."/>
            <person name="Nelson W.C."/>
            <person name="DeLong E.F."/>
        </authorList>
    </citation>
    <scope>NUCLEOTIDE SEQUENCE</scope>
</reference>
<evidence type="ECO:0000256" key="6">
    <source>
        <dbReference type="ARBA" id="ARBA00022723"/>
    </source>
</evidence>
<dbReference type="Gene3D" id="1.10.287.90">
    <property type="match status" value="1"/>
</dbReference>
<sequence>MVVGSVLFHLFSPWWWTPIATNWVFMDDMISLTFWITGVVYVAVLLFVAYCVFKFQYREGRIAAYEPENNKLEGWLTVLTSLGVAALLAPGLVVWFQFVNVPEEATEIEVVGQQWSWSYRLPGLDGKLGTADNRLISVDNTLGINPDDPNGQDDIIIDGDDLHLALGKPVKMLLRSVDVLHDYYVPEFRAKMDMVPGMITYFWIEPTRVGTFDVLCAELCGVGHGFMRGTVLIDSEEDYALWLSEQITFAQMLEQRDVKVASAIKP</sequence>
<evidence type="ECO:0000256" key="9">
    <source>
        <dbReference type="ARBA" id="ARBA00022989"/>
    </source>
</evidence>
<keyword evidence="8" id="KW-0249">Electron transport</keyword>
<feature type="domain" description="Cytochrome oxidase subunit II copper A binding" evidence="13">
    <location>
        <begin position="103"/>
        <end position="245"/>
    </location>
</feature>
<dbReference type="SUPFAM" id="SSF49503">
    <property type="entry name" value="Cupredoxins"/>
    <property type="match status" value="1"/>
</dbReference>
<evidence type="ECO:0000256" key="2">
    <source>
        <dbReference type="ARBA" id="ARBA00007866"/>
    </source>
</evidence>
<dbReference type="PRINTS" id="PR01166">
    <property type="entry name" value="CYCOXIDASEII"/>
</dbReference>